<protein>
    <recommendedName>
        <fullName evidence="3">Curli production assembly/transport component CsgG</fullName>
    </recommendedName>
</protein>
<sequence>MDEKIKTLATEIADQAVKNGCKKVAVTSLEYKGCNTEFGKFMAEELTGNLSVSGRNLVVVNQKFLDNLLEQNKLTVKGLLEEKNEAAKLGQASGIDGLIYGTITTLGEEIRVSVNIVKLPTLAVLGYTKGAFSLTNGIKEMLTCIEMVAQSGQNTNQVNTSNSNVNTPKPATDCATKSICVVCATNKTNTNIKVKPGRYGLKDLYLHPNETKCWEDFSVGNNVDYADVWVDFQNDANQRLKLDEFVIEPCKTYMRTLTK</sequence>
<comment type="caution">
    <text evidence="1">The sequence shown here is derived from an EMBL/GenBank/DDBJ whole genome shotgun (WGS) entry which is preliminary data.</text>
</comment>
<evidence type="ECO:0000313" key="2">
    <source>
        <dbReference type="Proteomes" id="UP000598271"/>
    </source>
</evidence>
<evidence type="ECO:0008006" key="3">
    <source>
        <dbReference type="Google" id="ProtNLM"/>
    </source>
</evidence>
<dbReference type="EMBL" id="BMXF01000010">
    <property type="protein sequence ID" value="GHB88944.1"/>
    <property type="molecule type" value="Genomic_DNA"/>
</dbReference>
<reference evidence="1 2" key="1">
    <citation type="journal article" date="2014" name="Int. J. Syst. Evol. Microbiol.">
        <title>Complete genome sequence of Corynebacterium casei LMG S-19264T (=DSM 44701T), isolated from a smear-ripened cheese.</title>
        <authorList>
            <consortium name="US DOE Joint Genome Institute (JGI-PGF)"/>
            <person name="Walter F."/>
            <person name="Albersmeier A."/>
            <person name="Kalinowski J."/>
            <person name="Ruckert C."/>
        </authorList>
    </citation>
    <scope>NUCLEOTIDE SEQUENCE [LARGE SCALE GENOMIC DNA]</scope>
    <source>
        <strain evidence="1 2">KCTC 12866</strain>
    </source>
</reference>
<dbReference type="Proteomes" id="UP000598271">
    <property type="component" value="Unassembled WGS sequence"/>
</dbReference>
<keyword evidence="2" id="KW-1185">Reference proteome</keyword>
<gene>
    <name evidence="1" type="ORF">GCM10007390_51340</name>
</gene>
<organism evidence="1 2">
    <name type="scientific">Persicitalea jodogahamensis</name>
    <dbReference type="NCBI Taxonomy" id="402147"/>
    <lineage>
        <taxon>Bacteria</taxon>
        <taxon>Pseudomonadati</taxon>
        <taxon>Bacteroidota</taxon>
        <taxon>Cytophagia</taxon>
        <taxon>Cytophagales</taxon>
        <taxon>Spirosomataceae</taxon>
        <taxon>Persicitalea</taxon>
    </lineage>
</organism>
<dbReference type="Gene3D" id="3.40.50.10610">
    <property type="entry name" value="ABC-type transport auxiliary lipoprotein component"/>
    <property type="match status" value="1"/>
</dbReference>
<accession>A0A8J3GBA1</accession>
<name>A0A8J3GBA1_9BACT</name>
<evidence type="ECO:0000313" key="1">
    <source>
        <dbReference type="EMBL" id="GHB88944.1"/>
    </source>
</evidence>
<proteinExistence type="predicted"/>
<dbReference type="AlphaFoldDB" id="A0A8J3GBA1"/>